<evidence type="ECO:0000256" key="1">
    <source>
        <dbReference type="SAM" id="Phobius"/>
    </source>
</evidence>
<feature type="transmembrane region" description="Helical" evidence="1">
    <location>
        <begin position="217"/>
        <end position="237"/>
    </location>
</feature>
<feature type="transmembrane region" description="Helical" evidence="1">
    <location>
        <begin position="47"/>
        <end position="68"/>
    </location>
</feature>
<evidence type="ECO:0008006" key="3">
    <source>
        <dbReference type="Google" id="ProtNLM"/>
    </source>
</evidence>
<reference evidence="2" key="1">
    <citation type="submission" date="2024-05" db="EMBL/GenBank/DDBJ databases">
        <authorList>
            <person name="Bunk B."/>
            <person name="Swiderski J."/>
            <person name="Sproer C."/>
            <person name="Thiel V."/>
        </authorList>
    </citation>
    <scope>NUCLEOTIDE SEQUENCE</scope>
    <source>
        <strain evidence="2">DSM 17735</strain>
    </source>
</reference>
<keyword evidence="1" id="KW-1133">Transmembrane helix</keyword>
<evidence type="ECO:0000313" key="2">
    <source>
        <dbReference type="EMBL" id="XBP70537.1"/>
    </source>
</evidence>
<dbReference type="EMBL" id="CP157675">
    <property type="protein sequence ID" value="XBP70537.1"/>
    <property type="molecule type" value="Genomic_DNA"/>
</dbReference>
<proteinExistence type="predicted"/>
<feature type="transmembrane region" description="Helical" evidence="1">
    <location>
        <begin position="243"/>
        <end position="266"/>
    </location>
</feature>
<accession>A0AAU7LSG6</accession>
<protein>
    <recommendedName>
        <fullName evidence="3">Transmembrane protein</fullName>
    </recommendedName>
</protein>
<keyword evidence="1" id="KW-0472">Membrane</keyword>
<gene>
    <name evidence="2" type="ORF">ABLV49_01475</name>
</gene>
<dbReference type="RefSeq" id="WP_349279898.1">
    <property type="nucleotide sequence ID" value="NZ_CBCSCU010000008.1"/>
</dbReference>
<keyword evidence="1" id="KW-0812">Transmembrane</keyword>
<organism evidence="2">
    <name type="scientific">Polaromonas hydrogenivorans</name>
    <dbReference type="NCBI Taxonomy" id="335476"/>
    <lineage>
        <taxon>Bacteria</taxon>
        <taxon>Pseudomonadati</taxon>
        <taxon>Pseudomonadota</taxon>
        <taxon>Betaproteobacteria</taxon>
        <taxon>Burkholderiales</taxon>
        <taxon>Comamonadaceae</taxon>
        <taxon>Polaromonas</taxon>
    </lineage>
</organism>
<dbReference type="AlphaFoldDB" id="A0AAU7LSG6"/>
<feature type="transmembrane region" description="Helical" evidence="1">
    <location>
        <begin position="184"/>
        <end position="205"/>
    </location>
</feature>
<name>A0AAU7LSG6_9BURK</name>
<feature type="transmembrane region" description="Helical" evidence="1">
    <location>
        <begin position="121"/>
        <end position="139"/>
    </location>
</feature>
<feature type="transmembrane region" description="Helical" evidence="1">
    <location>
        <begin position="151"/>
        <end position="172"/>
    </location>
</feature>
<sequence>MRAATHSIAEQAREHNRIVHKAFTAARQIRERHVKVRPHRAITPLKVTPYLLAQTVMLPLAILGLLLWTKPFLLDFWRACLIFWSRGLDLPFTIATQVNRAGQYAVRLSGGPDNAPMPSTTNLLVTTAITLAVVALSLRMKDAKQPIKYPLWILCFVQSTSLIYFWLTPWSFPYSIALHCEELMTIGFIVMLATPFMLAMGYYILNQRLSIKIFHTMLILLFMAVLVPHQVLAQALIMQEFSVLFMPVLYICFGAVFDALVFVALYSWAVSNVPENATV</sequence>